<dbReference type="InterPro" id="IPR037293">
    <property type="entry name" value="Gal_Oxidase_central_sf"/>
</dbReference>
<evidence type="ECO:0000313" key="2">
    <source>
        <dbReference type="EMBL" id="SNR66275.1"/>
    </source>
</evidence>
<dbReference type="SUPFAM" id="SSF50965">
    <property type="entry name" value="Galactose oxidase, central domain"/>
    <property type="match status" value="1"/>
</dbReference>
<dbReference type="PANTHER" id="PTHR32208:SF56">
    <property type="entry name" value="GALACTOSE OXIDASE-RELATED"/>
    <property type="match status" value="1"/>
</dbReference>
<proteinExistence type="predicted"/>
<organism evidence="2 3">
    <name type="scientific">Maribacter sedimenticola</name>
    <dbReference type="NCBI Taxonomy" id="228956"/>
    <lineage>
        <taxon>Bacteria</taxon>
        <taxon>Pseudomonadati</taxon>
        <taxon>Bacteroidota</taxon>
        <taxon>Flavobacteriia</taxon>
        <taxon>Flavobacteriales</taxon>
        <taxon>Flavobacteriaceae</taxon>
        <taxon>Maribacter</taxon>
    </lineage>
</organism>
<evidence type="ECO:0000313" key="3">
    <source>
        <dbReference type="Proteomes" id="UP000198337"/>
    </source>
</evidence>
<feature type="non-terminal residue" evidence="2">
    <location>
        <position position="263"/>
    </location>
</feature>
<dbReference type="InterPro" id="IPR011043">
    <property type="entry name" value="Gal_Oxase/kelch_b-propeller"/>
</dbReference>
<name>A0ABY1SJZ3_9FLAO</name>
<keyword evidence="1" id="KW-0732">Signal</keyword>
<protein>
    <submittedName>
        <fullName evidence="2">Kelch motif-containing protein</fullName>
    </submittedName>
</protein>
<reference evidence="2 3" key="1">
    <citation type="submission" date="2017-06" db="EMBL/GenBank/DDBJ databases">
        <authorList>
            <person name="Varghese N."/>
            <person name="Submissions S."/>
        </authorList>
    </citation>
    <scope>NUCLEOTIDE SEQUENCE [LARGE SCALE GENOMIC DNA]</scope>
    <source>
        <strain evidence="2 3">DSM 19840</strain>
    </source>
</reference>
<feature type="signal peptide" evidence="1">
    <location>
        <begin position="1"/>
        <end position="24"/>
    </location>
</feature>
<keyword evidence="3" id="KW-1185">Reference proteome</keyword>
<dbReference type="SMART" id="SM00612">
    <property type="entry name" value="Kelch"/>
    <property type="match status" value="1"/>
</dbReference>
<gene>
    <name evidence="2" type="ORF">SAMN04488009_3060</name>
</gene>
<dbReference type="InterPro" id="IPR006652">
    <property type="entry name" value="Kelch_1"/>
</dbReference>
<accession>A0ABY1SJZ3</accession>
<dbReference type="Proteomes" id="UP000198337">
    <property type="component" value="Unassembled WGS sequence"/>
</dbReference>
<sequence length="263" mass="28544">MKTFTSIAYFMTIFASLVTSLTFAQTPSTEGEWSPVLNMGIVPVAAANLPDGRLITWASKFPDTYTEVGDGMTYTAIFDPTIGLHGQALPFTQTPTNHDMFCPGINNLPDGRILVAGGTSSERTTIYDPITENWTRAADMNIPRGYQGNVTLSDGSVFTVGGSWSGSNLPSTNGGKNGELYTPETGWILKNGIKGNELFTINDATEEEPGLYRIDNHVWLWENSNGTLFKLGPGEMMQRIDLSGDGSMVNVGLRDDDTYSMKG</sequence>
<evidence type="ECO:0000256" key="1">
    <source>
        <dbReference type="SAM" id="SignalP"/>
    </source>
</evidence>
<dbReference type="Gene3D" id="2.130.10.80">
    <property type="entry name" value="Galactose oxidase/kelch, beta-propeller"/>
    <property type="match status" value="1"/>
</dbReference>
<dbReference type="RefSeq" id="WP_218822508.1">
    <property type="nucleotide sequence ID" value="NZ_FZNV01000004.1"/>
</dbReference>
<comment type="caution">
    <text evidence="2">The sequence shown here is derived from an EMBL/GenBank/DDBJ whole genome shotgun (WGS) entry which is preliminary data.</text>
</comment>
<dbReference type="PANTHER" id="PTHR32208">
    <property type="entry name" value="SECRETED PROTEIN-RELATED"/>
    <property type="match status" value="1"/>
</dbReference>
<dbReference type="EMBL" id="FZNV01000004">
    <property type="protein sequence ID" value="SNR66275.1"/>
    <property type="molecule type" value="Genomic_DNA"/>
</dbReference>
<feature type="chain" id="PRO_5046839107" evidence="1">
    <location>
        <begin position="25"/>
        <end position="263"/>
    </location>
</feature>